<dbReference type="SMART" id="SM00829">
    <property type="entry name" value="PKS_ER"/>
    <property type="match status" value="1"/>
</dbReference>
<dbReference type="Gene3D" id="3.40.50.720">
    <property type="entry name" value="NAD(P)-binding Rossmann-like Domain"/>
    <property type="match status" value="1"/>
</dbReference>
<proteinExistence type="predicted"/>
<name>A0A5C3MXU9_9AGAM</name>
<dbReference type="InterPro" id="IPR045010">
    <property type="entry name" value="MDR_fam"/>
</dbReference>
<feature type="domain" description="Enoyl reductase (ER)" evidence="2">
    <location>
        <begin position="29"/>
        <end position="339"/>
    </location>
</feature>
<dbReference type="AlphaFoldDB" id="A0A5C3MXU9"/>
<dbReference type="InterPro" id="IPR011032">
    <property type="entry name" value="GroES-like_sf"/>
</dbReference>
<gene>
    <name evidence="3" type="ORF">OE88DRAFT_1632919</name>
</gene>
<keyword evidence="4" id="KW-1185">Reference proteome</keyword>
<evidence type="ECO:0000256" key="1">
    <source>
        <dbReference type="ARBA" id="ARBA00023002"/>
    </source>
</evidence>
<dbReference type="GO" id="GO:0016628">
    <property type="term" value="F:oxidoreductase activity, acting on the CH-CH group of donors, NAD or NADP as acceptor"/>
    <property type="evidence" value="ECO:0007669"/>
    <property type="project" value="InterPro"/>
</dbReference>
<dbReference type="PANTHER" id="PTHR43205:SF7">
    <property type="entry name" value="PROSTAGLANDIN REDUCTASE 1"/>
    <property type="match status" value="1"/>
</dbReference>
<dbReference type="SUPFAM" id="SSF51735">
    <property type="entry name" value="NAD(P)-binding Rossmann-fold domains"/>
    <property type="match status" value="1"/>
</dbReference>
<dbReference type="InterPro" id="IPR013149">
    <property type="entry name" value="ADH-like_C"/>
</dbReference>
<protein>
    <submittedName>
        <fullName evidence="3">Alcohol dehydrogenase</fullName>
    </submittedName>
</protein>
<dbReference type="OrthoDB" id="809632at2759"/>
<dbReference type="Gene3D" id="3.90.180.10">
    <property type="entry name" value="Medium-chain alcohol dehydrogenases, catalytic domain"/>
    <property type="match status" value="1"/>
</dbReference>
<dbReference type="InterPro" id="IPR036291">
    <property type="entry name" value="NAD(P)-bd_dom_sf"/>
</dbReference>
<reference evidence="3 4" key="1">
    <citation type="journal article" date="2019" name="Nat. Ecol. Evol.">
        <title>Megaphylogeny resolves global patterns of mushroom evolution.</title>
        <authorList>
            <person name="Varga T."/>
            <person name="Krizsan K."/>
            <person name="Foldi C."/>
            <person name="Dima B."/>
            <person name="Sanchez-Garcia M."/>
            <person name="Sanchez-Ramirez S."/>
            <person name="Szollosi G.J."/>
            <person name="Szarkandi J.G."/>
            <person name="Papp V."/>
            <person name="Albert L."/>
            <person name="Andreopoulos W."/>
            <person name="Angelini C."/>
            <person name="Antonin V."/>
            <person name="Barry K.W."/>
            <person name="Bougher N.L."/>
            <person name="Buchanan P."/>
            <person name="Buyck B."/>
            <person name="Bense V."/>
            <person name="Catcheside P."/>
            <person name="Chovatia M."/>
            <person name="Cooper J."/>
            <person name="Damon W."/>
            <person name="Desjardin D."/>
            <person name="Finy P."/>
            <person name="Geml J."/>
            <person name="Haridas S."/>
            <person name="Hughes K."/>
            <person name="Justo A."/>
            <person name="Karasinski D."/>
            <person name="Kautmanova I."/>
            <person name="Kiss B."/>
            <person name="Kocsube S."/>
            <person name="Kotiranta H."/>
            <person name="LaButti K.M."/>
            <person name="Lechner B.E."/>
            <person name="Liimatainen K."/>
            <person name="Lipzen A."/>
            <person name="Lukacs Z."/>
            <person name="Mihaltcheva S."/>
            <person name="Morgado L.N."/>
            <person name="Niskanen T."/>
            <person name="Noordeloos M.E."/>
            <person name="Ohm R.A."/>
            <person name="Ortiz-Santana B."/>
            <person name="Ovrebo C."/>
            <person name="Racz N."/>
            <person name="Riley R."/>
            <person name="Savchenko A."/>
            <person name="Shiryaev A."/>
            <person name="Soop K."/>
            <person name="Spirin V."/>
            <person name="Szebenyi C."/>
            <person name="Tomsovsky M."/>
            <person name="Tulloss R.E."/>
            <person name="Uehling J."/>
            <person name="Grigoriev I.V."/>
            <person name="Vagvolgyi C."/>
            <person name="Papp T."/>
            <person name="Martin F.M."/>
            <person name="Miettinen O."/>
            <person name="Hibbett D.S."/>
            <person name="Nagy L.G."/>
        </authorList>
    </citation>
    <scope>NUCLEOTIDE SEQUENCE [LARGE SCALE GENOMIC DNA]</scope>
    <source>
        <strain evidence="3 4">OMC1185</strain>
    </source>
</reference>
<dbReference type="FunFam" id="3.40.50.720:FF:000121">
    <property type="entry name" value="Prostaglandin reductase 2"/>
    <property type="match status" value="1"/>
</dbReference>
<organism evidence="3 4">
    <name type="scientific">Heliocybe sulcata</name>
    <dbReference type="NCBI Taxonomy" id="5364"/>
    <lineage>
        <taxon>Eukaryota</taxon>
        <taxon>Fungi</taxon>
        <taxon>Dikarya</taxon>
        <taxon>Basidiomycota</taxon>
        <taxon>Agaricomycotina</taxon>
        <taxon>Agaricomycetes</taxon>
        <taxon>Gloeophyllales</taxon>
        <taxon>Gloeophyllaceae</taxon>
        <taxon>Heliocybe</taxon>
    </lineage>
</organism>
<evidence type="ECO:0000313" key="3">
    <source>
        <dbReference type="EMBL" id="TFK49753.1"/>
    </source>
</evidence>
<dbReference type="Pfam" id="PF00107">
    <property type="entry name" value="ADH_zinc_N"/>
    <property type="match status" value="1"/>
</dbReference>
<dbReference type="PANTHER" id="PTHR43205">
    <property type="entry name" value="PROSTAGLANDIN REDUCTASE"/>
    <property type="match status" value="1"/>
</dbReference>
<evidence type="ECO:0000313" key="4">
    <source>
        <dbReference type="Proteomes" id="UP000305948"/>
    </source>
</evidence>
<dbReference type="EMBL" id="ML213515">
    <property type="protein sequence ID" value="TFK49753.1"/>
    <property type="molecule type" value="Genomic_DNA"/>
</dbReference>
<accession>A0A5C3MXU9</accession>
<dbReference type="Pfam" id="PF16884">
    <property type="entry name" value="ADH_N_2"/>
    <property type="match status" value="1"/>
</dbReference>
<dbReference type="InterPro" id="IPR041694">
    <property type="entry name" value="ADH_N_2"/>
</dbReference>
<dbReference type="Proteomes" id="UP000305948">
    <property type="component" value="Unassembled WGS sequence"/>
</dbReference>
<dbReference type="InterPro" id="IPR020843">
    <property type="entry name" value="ER"/>
</dbReference>
<dbReference type="SUPFAM" id="SSF50129">
    <property type="entry name" value="GroES-like"/>
    <property type="match status" value="1"/>
</dbReference>
<evidence type="ECO:0000259" key="2">
    <source>
        <dbReference type="SMART" id="SM00829"/>
    </source>
</evidence>
<sequence>MAPVRNGRHLFNEIPTGYPVPGKTTVYDGSETIDPDTVPLNGGFIVKTLALSIDPYMRGKMRDSSIKSYTPAYTLGQPLYNFGIGVVVRSDNSQFKAGQHVYGGTFPFQEYFVDTDAGKYRIIENKEGIPWSVYVGAAGMPGQTAYYAWKEYSNGKKGETAFVTSGAGSVGSFVVQLAKLDGLKVIASAGSDEKVEFLKSIGADVAFNYKTTSTSEVLEKEGGIDVYWDNVGGETLDAAIGAAHTNARFIECGMISGYNATEPYGVKNMMQVVSKQLKLYGFIVFALASKYQEEFYRLVPGMIARGELKYTEDVSVGLETVGEAILAVQNGTNKAKKVIKVADA</sequence>
<keyword evidence="1" id="KW-0560">Oxidoreductase</keyword>
<dbReference type="CDD" id="cd05288">
    <property type="entry name" value="PGDH"/>
    <property type="match status" value="1"/>
</dbReference>